<evidence type="ECO:0000256" key="2">
    <source>
        <dbReference type="SAM" id="MobiDB-lite"/>
    </source>
</evidence>
<feature type="region of interest" description="Disordered" evidence="2">
    <location>
        <begin position="119"/>
        <end position="156"/>
    </location>
</feature>
<dbReference type="Proteomes" id="UP000565441">
    <property type="component" value="Unassembled WGS sequence"/>
</dbReference>
<evidence type="ECO:0000256" key="1">
    <source>
        <dbReference type="SAM" id="Coils"/>
    </source>
</evidence>
<proteinExistence type="predicted"/>
<feature type="compositionally biased region" description="Basic and acidic residues" evidence="2">
    <location>
        <begin position="119"/>
        <end position="135"/>
    </location>
</feature>
<accession>A0A8H5HQK9</accession>
<sequence>MPIQIPASLVRCILSIHKFFYNMVSPPPSSDLAPVDKFLFPLSCHIPTWTAHMRSNESRFGELMTGAFVRKLYFVKSSSSVQHEHIVAEIHNRTSVDPPVRYLRLERVGGNTKLEDIRLREQQKRDREEEQRRQLDSSLQPVADAASESSHRSKGHYDAVDAVKALPESWDLAIAAQVAHEEDEQYKLLEHQCYWWADTLIAIFESTVDEKYRTKTVGGHEERTNDRQAKETDTRSGKLQYIWIDFPIYTRPEVSHLNSRFEAYKAPFVEARLENTRLKAQAALSETFEREAKTFKAQAETSQAEADFFKAEAGRSAEELKAERDARLNLQAQFAKLMEERDALLIQSGLPLTSAA</sequence>
<dbReference type="OrthoDB" id="3050759at2759"/>
<keyword evidence="4" id="KW-1185">Reference proteome</keyword>
<evidence type="ECO:0000313" key="3">
    <source>
        <dbReference type="EMBL" id="KAF5387702.1"/>
    </source>
</evidence>
<keyword evidence="1" id="KW-0175">Coiled coil</keyword>
<comment type="caution">
    <text evidence="3">The sequence shown here is derived from an EMBL/GenBank/DDBJ whole genome shotgun (WGS) entry which is preliminary data.</text>
</comment>
<organism evidence="3 4">
    <name type="scientific">Tricholomella constricta</name>
    <dbReference type="NCBI Taxonomy" id="117010"/>
    <lineage>
        <taxon>Eukaryota</taxon>
        <taxon>Fungi</taxon>
        <taxon>Dikarya</taxon>
        <taxon>Basidiomycota</taxon>
        <taxon>Agaricomycotina</taxon>
        <taxon>Agaricomycetes</taxon>
        <taxon>Agaricomycetidae</taxon>
        <taxon>Agaricales</taxon>
        <taxon>Tricholomatineae</taxon>
        <taxon>Lyophyllaceae</taxon>
        <taxon>Tricholomella</taxon>
    </lineage>
</organism>
<dbReference type="AlphaFoldDB" id="A0A8H5HQK9"/>
<feature type="coiled-coil region" evidence="1">
    <location>
        <begin position="320"/>
        <end position="347"/>
    </location>
</feature>
<reference evidence="3 4" key="1">
    <citation type="journal article" date="2020" name="ISME J.">
        <title>Uncovering the hidden diversity of litter-decomposition mechanisms in mushroom-forming fungi.</title>
        <authorList>
            <person name="Floudas D."/>
            <person name="Bentzer J."/>
            <person name="Ahren D."/>
            <person name="Johansson T."/>
            <person name="Persson P."/>
            <person name="Tunlid A."/>
        </authorList>
    </citation>
    <scope>NUCLEOTIDE SEQUENCE [LARGE SCALE GENOMIC DNA]</scope>
    <source>
        <strain evidence="3 4">CBS 661.87</strain>
    </source>
</reference>
<protein>
    <submittedName>
        <fullName evidence="3">Uncharacterized protein</fullName>
    </submittedName>
</protein>
<name>A0A8H5HQK9_9AGAR</name>
<gene>
    <name evidence="3" type="ORF">D9615_000737</name>
</gene>
<evidence type="ECO:0000313" key="4">
    <source>
        <dbReference type="Proteomes" id="UP000565441"/>
    </source>
</evidence>
<dbReference type="EMBL" id="JAACJP010000001">
    <property type="protein sequence ID" value="KAF5387702.1"/>
    <property type="molecule type" value="Genomic_DNA"/>
</dbReference>